<evidence type="ECO:0000256" key="9">
    <source>
        <dbReference type="SAM" id="MobiDB-lite"/>
    </source>
</evidence>
<dbReference type="SUPFAM" id="SSF52467">
    <property type="entry name" value="DHS-like NAD/FAD-binding domain"/>
    <property type="match status" value="1"/>
</dbReference>
<evidence type="ECO:0000313" key="11">
    <source>
        <dbReference type="EnsemblMetazoa" id="XP_038072909.1"/>
    </source>
</evidence>
<reference evidence="11" key="1">
    <citation type="submission" date="2022-11" db="UniProtKB">
        <authorList>
            <consortium name="EnsemblMetazoa"/>
        </authorList>
    </citation>
    <scope>IDENTIFICATION</scope>
</reference>
<evidence type="ECO:0000256" key="3">
    <source>
        <dbReference type="ARBA" id="ARBA00022723"/>
    </source>
</evidence>
<dbReference type="InterPro" id="IPR026590">
    <property type="entry name" value="Ssirtuin_cat_dom"/>
</dbReference>
<evidence type="ECO:0000256" key="5">
    <source>
        <dbReference type="ARBA" id="ARBA00023027"/>
    </source>
</evidence>
<dbReference type="PANTHER" id="PTHR11085">
    <property type="entry name" value="NAD-DEPENDENT PROTEIN DEACYLASE SIRTUIN-5, MITOCHONDRIAL-RELATED"/>
    <property type="match status" value="1"/>
</dbReference>
<dbReference type="InterPro" id="IPR050134">
    <property type="entry name" value="NAD-dep_sirtuin_deacylases"/>
</dbReference>
<feature type="compositionally biased region" description="Gly residues" evidence="9">
    <location>
        <begin position="31"/>
        <end position="44"/>
    </location>
</feature>
<evidence type="ECO:0000313" key="12">
    <source>
        <dbReference type="Proteomes" id="UP000887568"/>
    </source>
</evidence>
<feature type="active site" description="Proton acceptor" evidence="8">
    <location>
        <position position="218"/>
    </location>
</feature>
<dbReference type="CDD" id="cd01408">
    <property type="entry name" value="SIRT1"/>
    <property type="match status" value="1"/>
</dbReference>
<dbReference type="GO" id="GO:0017136">
    <property type="term" value="F:histone deacetylase activity, NAD-dependent"/>
    <property type="evidence" value="ECO:0007669"/>
    <property type="project" value="TreeGrafter"/>
</dbReference>
<proteinExistence type="predicted"/>
<keyword evidence="4 8" id="KW-0862">Zinc</keyword>
<comment type="cofactor">
    <cofactor evidence="1">
        <name>Zn(2+)</name>
        <dbReference type="ChEBI" id="CHEBI:29105"/>
    </cofactor>
</comment>
<dbReference type="OMA" id="ATHSCID"/>
<dbReference type="PROSITE" id="PS50305">
    <property type="entry name" value="SIRTUIN"/>
    <property type="match status" value="1"/>
</dbReference>
<accession>A0A914BA81</accession>
<keyword evidence="5" id="KW-0520">NAD</keyword>
<comment type="catalytic activity">
    <reaction evidence="6">
        <text>N(6)-hexadecanoyl-L-lysyl-[protein] + NAD(+) + H2O = 2''-O-hexadecanoyl-ADP-D-ribose + nicotinamide + L-lysyl-[protein]</text>
        <dbReference type="Rhea" id="RHEA:70563"/>
        <dbReference type="Rhea" id="RHEA-COMP:9752"/>
        <dbReference type="Rhea" id="RHEA-COMP:14175"/>
        <dbReference type="ChEBI" id="CHEBI:15377"/>
        <dbReference type="ChEBI" id="CHEBI:17154"/>
        <dbReference type="ChEBI" id="CHEBI:29969"/>
        <dbReference type="ChEBI" id="CHEBI:57540"/>
        <dbReference type="ChEBI" id="CHEBI:138936"/>
        <dbReference type="ChEBI" id="CHEBI:189673"/>
    </reaction>
    <physiologicalReaction direction="left-to-right" evidence="6">
        <dbReference type="Rhea" id="RHEA:70564"/>
    </physiologicalReaction>
</comment>
<keyword evidence="2" id="KW-0808">Transferase</keyword>
<feature type="region of interest" description="Disordered" evidence="9">
    <location>
        <begin position="378"/>
        <end position="420"/>
    </location>
</feature>
<dbReference type="GO" id="GO:0005634">
    <property type="term" value="C:nucleus"/>
    <property type="evidence" value="ECO:0007669"/>
    <property type="project" value="TreeGrafter"/>
</dbReference>
<evidence type="ECO:0000256" key="8">
    <source>
        <dbReference type="PROSITE-ProRule" id="PRU00236"/>
    </source>
</evidence>
<dbReference type="Gene3D" id="3.30.1600.10">
    <property type="entry name" value="SIR2/SIRT2 'Small Domain"/>
    <property type="match status" value="1"/>
</dbReference>
<dbReference type="RefSeq" id="XP_038072909.1">
    <property type="nucleotide sequence ID" value="XM_038216981.1"/>
</dbReference>
<keyword evidence="3 8" id="KW-0479">Metal-binding</keyword>
<dbReference type="GeneID" id="119741238"/>
<dbReference type="PANTHER" id="PTHR11085:SF6">
    <property type="entry name" value="NAD-DEPENDENT PROTEIN DEACETYLASE SIRTUIN-2"/>
    <property type="match status" value="1"/>
</dbReference>
<feature type="binding site" evidence="8">
    <location>
        <position position="251"/>
    </location>
    <ligand>
        <name>Zn(2+)</name>
        <dbReference type="ChEBI" id="CHEBI:29105"/>
    </ligand>
</feature>
<dbReference type="AlphaFoldDB" id="A0A914BA81"/>
<feature type="compositionally biased region" description="Basic and acidic residues" evidence="9">
    <location>
        <begin position="411"/>
        <end position="420"/>
    </location>
</feature>
<feature type="domain" description="Deacetylase sirtuin-type" evidence="10">
    <location>
        <begin position="88"/>
        <end position="368"/>
    </location>
</feature>
<evidence type="ECO:0000256" key="2">
    <source>
        <dbReference type="ARBA" id="ARBA00022679"/>
    </source>
</evidence>
<dbReference type="GO" id="GO:0046872">
    <property type="term" value="F:metal ion binding"/>
    <property type="evidence" value="ECO:0007669"/>
    <property type="project" value="UniProtKB-KW"/>
</dbReference>
<evidence type="ECO:0000256" key="4">
    <source>
        <dbReference type="ARBA" id="ARBA00022833"/>
    </source>
</evidence>
<dbReference type="InterPro" id="IPR026591">
    <property type="entry name" value="Sirtuin_cat_small_dom_sf"/>
</dbReference>
<protein>
    <recommendedName>
        <fullName evidence="10">Deacetylase sirtuin-type domain-containing protein</fullName>
    </recommendedName>
</protein>
<sequence>MPVLIPIDESGRSLVIKMSSEGSKDQASGSDGSGGGGASKGKVGGSSSDGEQQHSGFNPMETLEQLMRLLRPWQQADEDEEAAAKPEQLLEDVTLEGVVKYMQSNKCKNIIVMTGAGISTSAGIPDFRSPGTGLYDNLEKYNLPEPMAIFDIHYFMERPEPFFYLAKELYPGKFRPTPSHYFIRLLADKKILLRNYTQNIDTLERIAGVPGDLMVEAHGTFHTGHCIGKCGKEYTQQWMKDEIFADRLPKCTECEGLVKPDIVFFGESLPMRFSKLVMEDFPKCDLLIVMGTSLVVHPFASLIERVPVTTPRLLINKEKAGEGIPRLRQLGMDAGGFDFESKDKYRDVAYLGTCDDGCYKLAEMLGWKDDLDKLIKSGHEQIDGQSAASQPSKKPSEGETDQAEPSTKAESPSKAEAASK</sequence>
<feature type="binding site" evidence="8">
    <location>
        <position position="230"/>
    </location>
    <ligand>
        <name>Zn(2+)</name>
        <dbReference type="ChEBI" id="CHEBI:29105"/>
    </ligand>
</feature>
<dbReference type="InterPro" id="IPR029035">
    <property type="entry name" value="DHS-like_NAD/FAD-binding_dom"/>
</dbReference>
<dbReference type="CTD" id="22933"/>
<organism evidence="11 12">
    <name type="scientific">Patiria miniata</name>
    <name type="common">Bat star</name>
    <name type="synonym">Asterina miniata</name>
    <dbReference type="NCBI Taxonomy" id="46514"/>
    <lineage>
        <taxon>Eukaryota</taxon>
        <taxon>Metazoa</taxon>
        <taxon>Echinodermata</taxon>
        <taxon>Eleutherozoa</taxon>
        <taxon>Asterozoa</taxon>
        <taxon>Asteroidea</taxon>
        <taxon>Valvatacea</taxon>
        <taxon>Valvatida</taxon>
        <taxon>Asterinidae</taxon>
        <taxon>Patiria</taxon>
    </lineage>
</organism>
<evidence type="ECO:0000256" key="6">
    <source>
        <dbReference type="ARBA" id="ARBA00048378"/>
    </source>
</evidence>
<dbReference type="GO" id="GO:0070403">
    <property type="term" value="F:NAD+ binding"/>
    <property type="evidence" value="ECO:0007669"/>
    <property type="project" value="InterPro"/>
</dbReference>
<feature type="compositionally biased region" description="Polar residues" evidence="9">
    <location>
        <begin position="383"/>
        <end position="393"/>
    </location>
</feature>
<feature type="binding site" evidence="8">
    <location>
        <position position="254"/>
    </location>
    <ligand>
        <name>Zn(2+)</name>
        <dbReference type="ChEBI" id="CHEBI:29105"/>
    </ligand>
</feature>
<dbReference type="Pfam" id="PF02146">
    <property type="entry name" value="SIR2"/>
    <property type="match status" value="1"/>
</dbReference>
<evidence type="ECO:0000259" key="10">
    <source>
        <dbReference type="PROSITE" id="PS50305"/>
    </source>
</evidence>
<feature type="region of interest" description="Disordered" evidence="9">
    <location>
        <begin position="1"/>
        <end position="56"/>
    </location>
</feature>
<dbReference type="Gene3D" id="3.40.50.1220">
    <property type="entry name" value="TPP-binding domain"/>
    <property type="match status" value="1"/>
</dbReference>
<dbReference type="OrthoDB" id="420264at2759"/>
<comment type="catalytic activity">
    <reaction evidence="7">
        <text>N(6)-tetradecanoyl-L-lysyl-[protein] + NAD(+) + H2O = 2''-O-tetradecanoyl-ADP-D-ribose + nicotinamide + L-lysyl-[protein]</text>
        <dbReference type="Rhea" id="RHEA:70567"/>
        <dbReference type="Rhea" id="RHEA-COMP:9752"/>
        <dbReference type="Rhea" id="RHEA-COMP:15437"/>
        <dbReference type="ChEBI" id="CHEBI:15377"/>
        <dbReference type="ChEBI" id="CHEBI:17154"/>
        <dbReference type="ChEBI" id="CHEBI:29969"/>
        <dbReference type="ChEBI" id="CHEBI:57540"/>
        <dbReference type="ChEBI" id="CHEBI:141129"/>
        <dbReference type="ChEBI" id="CHEBI:189674"/>
    </reaction>
    <physiologicalReaction direction="left-to-right" evidence="7">
        <dbReference type="Rhea" id="RHEA:70568"/>
    </physiologicalReaction>
</comment>
<dbReference type="Proteomes" id="UP000887568">
    <property type="component" value="Unplaced"/>
</dbReference>
<dbReference type="InterPro" id="IPR003000">
    <property type="entry name" value="Sirtuin"/>
</dbReference>
<evidence type="ECO:0000256" key="1">
    <source>
        <dbReference type="ARBA" id="ARBA00001947"/>
    </source>
</evidence>
<name>A0A914BA81_PATMI</name>
<keyword evidence="12" id="KW-1185">Reference proteome</keyword>
<dbReference type="EnsemblMetazoa" id="XM_038216981.1">
    <property type="protein sequence ID" value="XP_038072909.1"/>
    <property type="gene ID" value="LOC119741238"/>
</dbReference>
<feature type="binding site" evidence="8">
    <location>
        <position position="226"/>
    </location>
    <ligand>
        <name>Zn(2+)</name>
        <dbReference type="ChEBI" id="CHEBI:29105"/>
    </ligand>
</feature>
<evidence type="ECO:0000256" key="7">
    <source>
        <dbReference type="ARBA" id="ARBA00048905"/>
    </source>
</evidence>